<feature type="transmembrane region" description="Helical" evidence="4">
    <location>
        <begin position="285"/>
        <end position="304"/>
    </location>
</feature>
<accession>A0ABU8GXA8</accession>
<dbReference type="InterPro" id="IPR020846">
    <property type="entry name" value="MFS_dom"/>
</dbReference>
<feature type="transmembrane region" description="Helical" evidence="4">
    <location>
        <begin position="213"/>
        <end position="234"/>
    </location>
</feature>
<feature type="transmembrane region" description="Helical" evidence="4">
    <location>
        <begin position="254"/>
        <end position="273"/>
    </location>
</feature>
<evidence type="ECO:0000256" key="3">
    <source>
        <dbReference type="ARBA" id="ARBA00023136"/>
    </source>
</evidence>
<feature type="transmembrane region" description="Helical" evidence="4">
    <location>
        <begin position="372"/>
        <end position="393"/>
    </location>
</feature>
<organism evidence="6 7">
    <name type="scientific">Sphingomonas kyungheensis</name>
    <dbReference type="NCBI Taxonomy" id="1069987"/>
    <lineage>
        <taxon>Bacteria</taxon>
        <taxon>Pseudomonadati</taxon>
        <taxon>Pseudomonadota</taxon>
        <taxon>Alphaproteobacteria</taxon>
        <taxon>Sphingomonadales</taxon>
        <taxon>Sphingomonadaceae</taxon>
        <taxon>Sphingomonas</taxon>
    </lineage>
</organism>
<evidence type="ECO:0000256" key="4">
    <source>
        <dbReference type="SAM" id="Phobius"/>
    </source>
</evidence>
<reference evidence="6 7" key="1">
    <citation type="journal article" date="2013" name="Int. J. Syst. Evol. Microbiol.">
        <title>Sphingomonas kyungheensis sp. nov., a bacterium with ginsenoside-converting activity isolated from soil of a ginseng field.</title>
        <authorList>
            <person name="Son H.M."/>
            <person name="Yang J.E."/>
            <person name="Park Y."/>
            <person name="Han C.K."/>
            <person name="Kim S.G."/>
            <person name="Kook M."/>
            <person name="Yi T.H."/>
        </authorList>
    </citation>
    <scope>NUCLEOTIDE SEQUENCE [LARGE SCALE GENOMIC DNA]</scope>
    <source>
        <strain evidence="6 7">LMG 26582</strain>
    </source>
</reference>
<feature type="transmembrane region" description="Helical" evidence="4">
    <location>
        <begin position="110"/>
        <end position="131"/>
    </location>
</feature>
<dbReference type="Gene3D" id="1.20.1250.20">
    <property type="entry name" value="MFS general substrate transporter like domains"/>
    <property type="match status" value="2"/>
</dbReference>
<evidence type="ECO:0000256" key="2">
    <source>
        <dbReference type="ARBA" id="ARBA00022989"/>
    </source>
</evidence>
<feature type="transmembrane region" description="Helical" evidence="4">
    <location>
        <begin position="12"/>
        <end position="36"/>
    </location>
</feature>
<proteinExistence type="predicted"/>
<feature type="transmembrane region" description="Helical" evidence="4">
    <location>
        <begin position="347"/>
        <end position="366"/>
    </location>
</feature>
<feature type="domain" description="Major facilitator superfamily (MFS) profile" evidence="5">
    <location>
        <begin position="212"/>
        <end position="397"/>
    </location>
</feature>
<gene>
    <name evidence="6" type="ORF">V8201_00390</name>
</gene>
<comment type="caution">
    <text evidence="6">The sequence shown here is derived from an EMBL/GenBank/DDBJ whole genome shotgun (WGS) entry which is preliminary data.</text>
</comment>
<dbReference type="PANTHER" id="PTHR23528:SF1">
    <property type="entry name" value="MAJOR FACILITATOR SUPERFAMILY (MFS) PROFILE DOMAIN-CONTAINING PROTEIN"/>
    <property type="match status" value="1"/>
</dbReference>
<feature type="transmembrane region" description="Helical" evidence="4">
    <location>
        <begin position="143"/>
        <end position="163"/>
    </location>
</feature>
<feature type="transmembrane region" description="Helical" evidence="4">
    <location>
        <begin position="48"/>
        <end position="73"/>
    </location>
</feature>
<name>A0ABU8GXA8_9SPHN</name>
<keyword evidence="3 4" id="KW-0472">Membrane</keyword>
<keyword evidence="1 4" id="KW-0812">Transmembrane</keyword>
<dbReference type="Pfam" id="PF07690">
    <property type="entry name" value="MFS_1"/>
    <property type="match status" value="1"/>
</dbReference>
<dbReference type="Proteomes" id="UP001367771">
    <property type="component" value="Unassembled WGS sequence"/>
</dbReference>
<sequence>MIQSANPRPRLFLAIVALAYVGGVIAYLPLLTLLLPLKIEALSGAGRIGLSAACVTAGAVAASLSNVVFGWLSDRSRQRGGGRRRWIAGGGVATAASYAAVALATTPAALIAAIAFFQVVVNAMLAPLMAIMAEEIADGDKGVAGGLLSLGPPTASAFSAWLVGEALLPAEMRLALVPAVVLVCIVPLLLVHGRAAPVAADQAALALPPRRDLIVAGVSRLLFQIASVVTQGYLLFYFESIVAPAGHGLLPARVGHLMTLAFVVPLPIALLLGRLSDRARRRKPFLLLASAVAAAGLVGMAGASGWTAGAIAFIVYTTGASVFVALQAAFAMQLLPNPDHRGRDLGLLNLANTVPSLLGPPLAWWLATPQDFGAVMLLLAGLTVAGGLAMLGVRSWR</sequence>
<dbReference type="PANTHER" id="PTHR23528">
    <property type="match status" value="1"/>
</dbReference>
<dbReference type="InterPro" id="IPR036259">
    <property type="entry name" value="MFS_trans_sf"/>
</dbReference>
<keyword evidence="7" id="KW-1185">Reference proteome</keyword>
<feature type="transmembrane region" description="Helical" evidence="4">
    <location>
        <begin position="85"/>
        <end position="104"/>
    </location>
</feature>
<evidence type="ECO:0000256" key="1">
    <source>
        <dbReference type="ARBA" id="ARBA00022692"/>
    </source>
</evidence>
<evidence type="ECO:0000313" key="6">
    <source>
        <dbReference type="EMBL" id="MEI5685527.1"/>
    </source>
</evidence>
<feature type="transmembrane region" description="Helical" evidence="4">
    <location>
        <begin position="310"/>
        <end position="335"/>
    </location>
</feature>
<dbReference type="InterPro" id="IPR011701">
    <property type="entry name" value="MFS"/>
</dbReference>
<dbReference type="PROSITE" id="PS50850">
    <property type="entry name" value="MFS"/>
    <property type="match status" value="1"/>
</dbReference>
<keyword evidence="2 4" id="KW-1133">Transmembrane helix</keyword>
<evidence type="ECO:0000259" key="5">
    <source>
        <dbReference type="PROSITE" id="PS50850"/>
    </source>
</evidence>
<dbReference type="RefSeq" id="WP_037534962.1">
    <property type="nucleotide sequence ID" value="NZ_JBBBDM010000001.1"/>
</dbReference>
<dbReference type="SUPFAM" id="SSF103473">
    <property type="entry name" value="MFS general substrate transporter"/>
    <property type="match status" value="1"/>
</dbReference>
<dbReference type="EMBL" id="JBBBDM010000001">
    <property type="protein sequence ID" value="MEI5685527.1"/>
    <property type="molecule type" value="Genomic_DNA"/>
</dbReference>
<evidence type="ECO:0000313" key="7">
    <source>
        <dbReference type="Proteomes" id="UP001367771"/>
    </source>
</evidence>
<feature type="transmembrane region" description="Helical" evidence="4">
    <location>
        <begin position="175"/>
        <end position="192"/>
    </location>
</feature>
<protein>
    <submittedName>
        <fullName evidence="6">MFS transporter</fullName>
    </submittedName>
</protein>